<dbReference type="OrthoDB" id="86341at2157"/>
<evidence type="ECO:0000313" key="8">
    <source>
        <dbReference type="Proteomes" id="UP000324354"/>
    </source>
</evidence>
<evidence type="ECO:0000256" key="5">
    <source>
        <dbReference type="ARBA" id="ARBA00023136"/>
    </source>
</evidence>
<evidence type="ECO:0000256" key="2">
    <source>
        <dbReference type="ARBA" id="ARBA00022475"/>
    </source>
</evidence>
<name>A0A5C0XR66_PYRFU</name>
<gene>
    <name evidence="7" type="ORF">PFDSM3638_07075</name>
</gene>
<protein>
    <recommendedName>
        <fullName evidence="9">Protein PsiE</fullName>
    </recommendedName>
</protein>
<dbReference type="Pfam" id="PF06146">
    <property type="entry name" value="PsiE"/>
    <property type="match status" value="1"/>
</dbReference>
<evidence type="ECO:0000313" key="7">
    <source>
        <dbReference type="EMBL" id="QEK79045.1"/>
    </source>
</evidence>
<proteinExistence type="predicted"/>
<sequence length="129" mass="14536">MVRRKAIKALDLAFDIVTGILVILAIVLLGVSIINGFKYLFAGNLEGSLEEFLMALILLEMYELLSLYLKEHHVSMRRVAELGIVAIIRKIVISTKDTEKADPLVLFAFALMILALGWIYTRLETIEKD</sequence>
<keyword evidence="4 6" id="KW-1133">Transmembrane helix</keyword>
<keyword evidence="2" id="KW-1003">Cell membrane</keyword>
<evidence type="ECO:0000256" key="4">
    <source>
        <dbReference type="ARBA" id="ARBA00022989"/>
    </source>
</evidence>
<evidence type="ECO:0000256" key="1">
    <source>
        <dbReference type="ARBA" id="ARBA00004651"/>
    </source>
</evidence>
<keyword evidence="3 6" id="KW-0812">Transmembrane</keyword>
<dbReference type="RefSeq" id="WP_011012560.1">
    <property type="nucleotide sequence ID" value="NC_003413.1"/>
</dbReference>
<feature type="transmembrane region" description="Helical" evidence="6">
    <location>
        <begin position="104"/>
        <end position="121"/>
    </location>
</feature>
<feature type="transmembrane region" description="Helical" evidence="6">
    <location>
        <begin position="12"/>
        <end position="40"/>
    </location>
</feature>
<dbReference type="GO" id="GO:0005886">
    <property type="term" value="C:plasma membrane"/>
    <property type="evidence" value="ECO:0007669"/>
    <property type="project" value="UniProtKB-SubCell"/>
</dbReference>
<keyword evidence="5 6" id="KW-0472">Membrane</keyword>
<dbReference type="Proteomes" id="UP000324354">
    <property type="component" value="Chromosome"/>
</dbReference>
<dbReference type="GeneID" id="41713222"/>
<evidence type="ECO:0008006" key="9">
    <source>
        <dbReference type="Google" id="ProtNLM"/>
    </source>
</evidence>
<comment type="subcellular location">
    <subcellularLocation>
        <location evidence="1">Cell membrane</location>
        <topology evidence="1">Multi-pass membrane protein</topology>
    </subcellularLocation>
</comment>
<organism evidence="7 8">
    <name type="scientific">Pyrococcus furiosus (strain ATCC 43587 / DSM 3638 / JCM 8422 / Vc1)</name>
    <dbReference type="NCBI Taxonomy" id="186497"/>
    <lineage>
        <taxon>Archaea</taxon>
        <taxon>Methanobacteriati</taxon>
        <taxon>Methanobacteriota</taxon>
        <taxon>Thermococci</taxon>
        <taxon>Thermococcales</taxon>
        <taxon>Thermococcaceae</taxon>
        <taxon>Pyrococcus</taxon>
    </lineage>
</organism>
<feature type="transmembrane region" description="Helical" evidence="6">
    <location>
        <begin position="52"/>
        <end position="69"/>
    </location>
</feature>
<accession>A0A5C0XR66</accession>
<evidence type="ECO:0000256" key="6">
    <source>
        <dbReference type="SAM" id="Phobius"/>
    </source>
</evidence>
<dbReference type="GeneID" id="13300716"/>
<evidence type="ECO:0000256" key="3">
    <source>
        <dbReference type="ARBA" id="ARBA00022692"/>
    </source>
</evidence>
<dbReference type="AlphaFoldDB" id="A0A5C0XR66"/>
<dbReference type="InterPro" id="IPR020948">
    <property type="entry name" value="P_starv_induced_PsiE-like"/>
</dbReference>
<dbReference type="EMBL" id="CP023154">
    <property type="protein sequence ID" value="QEK79045.1"/>
    <property type="molecule type" value="Genomic_DNA"/>
</dbReference>
<reference evidence="7 8" key="1">
    <citation type="submission" date="2017-08" db="EMBL/GenBank/DDBJ databases">
        <title>Resequencing and Reannotation of the genome of Pyrococcus furiosus type strain DSM3638.</title>
        <authorList>
            <person name="Reichelt R.M."/>
            <person name="Bunk B."/>
        </authorList>
    </citation>
    <scope>NUCLEOTIDE SEQUENCE [LARGE SCALE GENOMIC DNA]</scope>
    <source>
        <strain evidence="7 8">DSM 3638</strain>
    </source>
</reference>